<dbReference type="InterPro" id="IPR018289">
    <property type="entry name" value="MULE_transposase_dom"/>
</dbReference>
<dbReference type="GO" id="GO:0008270">
    <property type="term" value="F:zinc ion binding"/>
    <property type="evidence" value="ECO:0007669"/>
    <property type="project" value="UniProtKB-UniRule"/>
</dbReference>
<dbReference type="Pfam" id="PF10551">
    <property type="entry name" value="MULE"/>
    <property type="match status" value="1"/>
</dbReference>
<keyword evidence="3 5" id="KW-0863">Zinc-finger</keyword>
<keyword evidence="9" id="KW-1185">Reference proteome</keyword>
<dbReference type="PROSITE" id="PS50966">
    <property type="entry name" value="ZF_SWIM"/>
    <property type="match status" value="1"/>
</dbReference>
<sequence length="542" mass="63856">MQQKDREFYYSVDVDCFGRLRNVVWVHSHSKVAYVICLDTTYLVNRYNMPFVGVNQHRQSILLGCALMSSEDITSYKIVLSTWLRGLNNVHLLAIMTDQCDSIKAAINAMMPNTVHRYCIWHMLAKLRTKLSRVLDGKIAKAEFKALVFDNINVVEFERRWTDYIKKYNLEERDWFYKLYLEKEKWVPVYLNDHFWDGMLSTQRSEGMHAFFDGFITRQSTLKLFVQQYELAIRAKFEKELEAEYRSRCFEPKCLSEFVWEEKFQTCYTREVFEFFQVQLRKLYHCEISTPEDHQAIAGVENYIILDYSFRRFNTRDPFVFTVEYTPIGEYLSCSCKWFETRGILCCHILKALSHRRINNVNERYILRRWRKDVVHPHLKRFFLGGYSRMTSEYMMYRELLKHFERVCDIALDTEVMRRYIKYHLNRLEHDLLNWDDDQMIIPDWEFEDTHDGEGEGEGDEVHKQLVEVELEVIGGVEVVGRCVGRGGGRGHGRGCGRGGGRGGGNTGLAEGIEQDDGTIPPQSSLPDLNDEANWEIEDLTV</sequence>
<protein>
    <recommendedName>
        <fullName evidence="6">Protein FAR1-RELATED SEQUENCE</fullName>
    </recommendedName>
</protein>
<evidence type="ECO:0000256" key="2">
    <source>
        <dbReference type="ARBA" id="ARBA00022723"/>
    </source>
</evidence>
<evidence type="ECO:0000256" key="6">
    <source>
        <dbReference type="RuleBase" id="RU367018"/>
    </source>
</evidence>
<evidence type="ECO:0000256" key="4">
    <source>
        <dbReference type="ARBA" id="ARBA00022833"/>
    </source>
</evidence>
<dbReference type="InterPro" id="IPR031052">
    <property type="entry name" value="FHY3/FAR1"/>
</dbReference>
<dbReference type="Pfam" id="PF04434">
    <property type="entry name" value="SWIM"/>
    <property type="match status" value="1"/>
</dbReference>
<dbReference type="InterPro" id="IPR007527">
    <property type="entry name" value="Znf_SWIM"/>
</dbReference>
<keyword evidence="2 6" id="KW-0479">Metal-binding</keyword>
<dbReference type="PANTHER" id="PTHR31669">
    <property type="entry name" value="PROTEIN FAR1-RELATED SEQUENCE 10-RELATED"/>
    <property type="match status" value="1"/>
</dbReference>
<evidence type="ECO:0000256" key="5">
    <source>
        <dbReference type="PROSITE-ProRule" id="PRU00325"/>
    </source>
</evidence>
<feature type="compositionally biased region" description="Gly residues" evidence="7">
    <location>
        <begin position="496"/>
        <end position="507"/>
    </location>
</feature>
<evidence type="ECO:0000313" key="9">
    <source>
        <dbReference type="Proteomes" id="UP000189701"/>
    </source>
</evidence>
<name>A0A1U7UYD8_NICSY</name>
<keyword evidence="4 6" id="KW-0862">Zinc</keyword>
<comment type="function">
    <text evidence="6">Putative transcription activator involved in regulating light control of development.</text>
</comment>
<reference evidence="9" key="1">
    <citation type="journal article" date="2013" name="Genome Biol.">
        <title>Reference genomes and transcriptomes of Nicotiana sylvestris and Nicotiana tomentosiformis.</title>
        <authorList>
            <person name="Sierro N."/>
            <person name="Battey J.N."/>
            <person name="Ouadi S."/>
            <person name="Bovet L."/>
            <person name="Goepfert S."/>
            <person name="Bakaher N."/>
            <person name="Peitsch M.C."/>
            <person name="Ivanov N.V."/>
        </authorList>
    </citation>
    <scope>NUCLEOTIDE SEQUENCE [LARGE SCALE GENOMIC DNA]</scope>
</reference>
<dbReference type="GO" id="GO:0006355">
    <property type="term" value="P:regulation of DNA-templated transcription"/>
    <property type="evidence" value="ECO:0007669"/>
    <property type="project" value="UniProtKB-UniRule"/>
</dbReference>
<dbReference type="Proteomes" id="UP000189701">
    <property type="component" value="Unplaced"/>
</dbReference>
<dbReference type="STRING" id="4096.A0A1U7UYD8"/>
<feature type="domain" description="SWIM-type" evidence="8">
    <location>
        <begin position="321"/>
        <end position="357"/>
    </location>
</feature>
<dbReference type="KEGG" id="nsy:104211765"/>
<dbReference type="SMART" id="SM00575">
    <property type="entry name" value="ZnF_PMZ"/>
    <property type="match status" value="1"/>
</dbReference>
<dbReference type="GO" id="GO:0005634">
    <property type="term" value="C:nucleus"/>
    <property type="evidence" value="ECO:0007669"/>
    <property type="project" value="UniProtKB-SubCell"/>
</dbReference>
<accession>A0A1U7UYD8</accession>
<reference evidence="10" key="2">
    <citation type="submission" date="2025-08" db="UniProtKB">
        <authorList>
            <consortium name="RefSeq"/>
        </authorList>
    </citation>
    <scope>IDENTIFICATION</scope>
    <source>
        <tissue evidence="10">Leaf</tissue>
    </source>
</reference>
<evidence type="ECO:0000256" key="7">
    <source>
        <dbReference type="SAM" id="MobiDB-lite"/>
    </source>
</evidence>
<dbReference type="AlphaFoldDB" id="A0A1U7UYD8"/>
<evidence type="ECO:0000256" key="3">
    <source>
        <dbReference type="ARBA" id="ARBA00022771"/>
    </source>
</evidence>
<evidence type="ECO:0000259" key="8">
    <source>
        <dbReference type="PROSITE" id="PS50966"/>
    </source>
</evidence>
<proteinExistence type="inferred from homology"/>
<dbReference type="RefSeq" id="XP_009759183.1">
    <property type="nucleotide sequence ID" value="XM_009760881.1"/>
</dbReference>
<gene>
    <name evidence="10" type="primary">LOC104211765</name>
</gene>
<organism evidence="9 10">
    <name type="scientific">Nicotiana sylvestris</name>
    <name type="common">Wood tobacco</name>
    <name type="synonym">South American tobacco</name>
    <dbReference type="NCBI Taxonomy" id="4096"/>
    <lineage>
        <taxon>Eukaryota</taxon>
        <taxon>Viridiplantae</taxon>
        <taxon>Streptophyta</taxon>
        <taxon>Embryophyta</taxon>
        <taxon>Tracheophyta</taxon>
        <taxon>Spermatophyta</taxon>
        <taxon>Magnoliopsida</taxon>
        <taxon>eudicotyledons</taxon>
        <taxon>Gunneridae</taxon>
        <taxon>Pentapetalae</taxon>
        <taxon>asterids</taxon>
        <taxon>lamiids</taxon>
        <taxon>Solanales</taxon>
        <taxon>Solanaceae</taxon>
        <taxon>Nicotianoideae</taxon>
        <taxon>Nicotianeae</taxon>
        <taxon>Nicotiana</taxon>
    </lineage>
</organism>
<dbReference type="OrthoDB" id="1298625at2759"/>
<dbReference type="InterPro" id="IPR006564">
    <property type="entry name" value="Znf_PMZ"/>
</dbReference>
<dbReference type="GeneID" id="104211765"/>
<evidence type="ECO:0000313" key="10">
    <source>
        <dbReference type="RefSeq" id="XP_009759183.1"/>
    </source>
</evidence>
<evidence type="ECO:0000256" key="1">
    <source>
        <dbReference type="ARBA" id="ARBA00005889"/>
    </source>
</evidence>
<dbReference type="eggNOG" id="ENOG502QSZE">
    <property type="taxonomic scope" value="Eukaryota"/>
</dbReference>
<dbReference type="PANTHER" id="PTHR31669:SF283">
    <property type="entry name" value="PROTEIN FAR1-RELATED SEQUENCE"/>
    <property type="match status" value="1"/>
</dbReference>
<comment type="similarity">
    <text evidence="1 6">Belongs to the FHY3/FAR1 family.</text>
</comment>
<comment type="subcellular location">
    <subcellularLocation>
        <location evidence="6">Nucleus</location>
    </subcellularLocation>
</comment>
<keyword evidence="6" id="KW-0539">Nucleus</keyword>
<feature type="region of interest" description="Disordered" evidence="7">
    <location>
        <begin position="489"/>
        <end position="533"/>
    </location>
</feature>